<dbReference type="OrthoDB" id="411251at2759"/>
<organism evidence="4 5">
    <name type="scientific">Polarella glacialis</name>
    <name type="common">Dinoflagellate</name>
    <dbReference type="NCBI Taxonomy" id="89957"/>
    <lineage>
        <taxon>Eukaryota</taxon>
        <taxon>Sar</taxon>
        <taxon>Alveolata</taxon>
        <taxon>Dinophyceae</taxon>
        <taxon>Suessiales</taxon>
        <taxon>Suessiaceae</taxon>
        <taxon>Polarella</taxon>
    </lineage>
</organism>
<feature type="transmembrane region" description="Helical" evidence="1">
    <location>
        <begin position="254"/>
        <end position="274"/>
    </location>
</feature>
<proteinExistence type="predicted"/>
<evidence type="ECO:0000256" key="2">
    <source>
        <dbReference type="SAM" id="SignalP"/>
    </source>
</evidence>
<dbReference type="NCBIfam" id="TIGR01444">
    <property type="entry name" value="fkbM_fam"/>
    <property type="match status" value="1"/>
</dbReference>
<keyword evidence="1" id="KW-0812">Transmembrane</keyword>
<dbReference type="PANTHER" id="PTHR34203">
    <property type="entry name" value="METHYLTRANSFERASE, FKBM FAMILY PROTEIN"/>
    <property type="match status" value="1"/>
</dbReference>
<keyword evidence="2" id="KW-0732">Signal</keyword>
<dbReference type="Gene3D" id="3.40.50.150">
    <property type="entry name" value="Vaccinia Virus protein VP39"/>
    <property type="match status" value="1"/>
</dbReference>
<dbReference type="Proteomes" id="UP000654075">
    <property type="component" value="Unassembled WGS sequence"/>
</dbReference>
<accession>A0A813EUF0</accession>
<comment type="caution">
    <text evidence="4">The sequence shown here is derived from an EMBL/GenBank/DDBJ whole genome shotgun (WGS) entry which is preliminary data.</text>
</comment>
<evidence type="ECO:0000259" key="3">
    <source>
        <dbReference type="Pfam" id="PF05050"/>
    </source>
</evidence>
<name>A0A813EUF0_POLGL</name>
<dbReference type="EMBL" id="CAJNNV010015347">
    <property type="protein sequence ID" value="CAE8603397.1"/>
    <property type="molecule type" value="Genomic_DNA"/>
</dbReference>
<dbReference type="InterPro" id="IPR029063">
    <property type="entry name" value="SAM-dependent_MTases_sf"/>
</dbReference>
<feature type="signal peptide" evidence="2">
    <location>
        <begin position="1"/>
        <end position="23"/>
    </location>
</feature>
<gene>
    <name evidence="4" type="ORF">PGLA1383_LOCUS21607</name>
</gene>
<keyword evidence="1" id="KW-0472">Membrane</keyword>
<sequence length="276" mass="29656">MLLGLPPLAELTAALVAPRSALALLLHFMQARYATQSVCPPGSRLVPARTLEGQVPFRFCVRYYRMGMDATALNDGDWESCGFLRKLYGDYVGGLPLDKTEGARHCSVVDVGSHIGLCVLGFAAQGCSVIAVDILAERVALLRQSAMINGLQHRIQIVRRALSDTSDGKLVGIYQSSGLGQLTHIEPSATSEDSQSQGSLDALLQELGTPWNSVTLLKVDPEGHDLHVLRGAEQLLEAASSWQEASDVKVRGPVGYFVCVVVGVAVVCSCLFIFNF</sequence>
<dbReference type="SUPFAM" id="SSF53335">
    <property type="entry name" value="S-adenosyl-L-methionine-dependent methyltransferases"/>
    <property type="match status" value="1"/>
</dbReference>
<dbReference type="InterPro" id="IPR052514">
    <property type="entry name" value="SAM-dependent_MTase"/>
</dbReference>
<feature type="chain" id="PRO_5032807465" description="Methyltransferase FkbM domain-containing protein" evidence="2">
    <location>
        <begin position="24"/>
        <end position="276"/>
    </location>
</feature>
<evidence type="ECO:0000313" key="4">
    <source>
        <dbReference type="EMBL" id="CAE8603397.1"/>
    </source>
</evidence>
<dbReference type="PANTHER" id="PTHR34203:SF13">
    <property type="entry name" value="EXPRESSED PROTEIN"/>
    <property type="match status" value="1"/>
</dbReference>
<reference evidence="4" key="1">
    <citation type="submission" date="2021-02" db="EMBL/GenBank/DDBJ databases">
        <authorList>
            <person name="Dougan E. K."/>
            <person name="Rhodes N."/>
            <person name="Thang M."/>
            <person name="Chan C."/>
        </authorList>
    </citation>
    <scope>NUCLEOTIDE SEQUENCE</scope>
</reference>
<evidence type="ECO:0000313" key="5">
    <source>
        <dbReference type="Proteomes" id="UP000654075"/>
    </source>
</evidence>
<dbReference type="Pfam" id="PF05050">
    <property type="entry name" value="Methyltransf_21"/>
    <property type="match status" value="1"/>
</dbReference>
<keyword evidence="5" id="KW-1185">Reference proteome</keyword>
<evidence type="ECO:0000256" key="1">
    <source>
        <dbReference type="SAM" id="Phobius"/>
    </source>
</evidence>
<keyword evidence="1" id="KW-1133">Transmembrane helix</keyword>
<protein>
    <recommendedName>
        <fullName evidence="3">Methyltransferase FkbM domain-containing protein</fullName>
    </recommendedName>
</protein>
<feature type="domain" description="Methyltransferase FkbM" evidence="3">
    <location>
        <begin position="110"/>
        <end position="238"/>
    </location>
</feature>
<dbReference type="InterPro" id="IPR006342">
    <property type="entry name" value="FkbM_mtfrase"/>
</dbReference>
<dbReference type="AlphaFoldDB" id="A0A813EUF0"/>